<feature type="compositionally biased region" description="Low complexity" evidence="1">
    <location>
        <begin position="237"/>
        <end position="248"/>
    </location>
</feature>
<evidence type="ECO:0000259" key="2">
    <source>
        <dbReference type="PROSITE" id="PS51029"/>
    </source>
</evidence>
<sequence length="248" mass="28997">MDWPKEVIIEFLHLYKKEPVLWNPKEQNYKNRTTQHEAWKRIETNLSMQCSIVDLKRKKEALMATYRRLCRKVKHFRTRGEYYKPEWFAYKFMANFLSSVYNPVKTEDELLEDVTIEESILEEQGDGHLDSGETLTFEFETDDIVSGEEKIKHGSVKSSAEPPRDECSMYTELLAKKLRSMDEQTRGLAMLEIDQLVYKLRYQSPHSSRDFSRADPLRMVEVNSSVEASKTAQIKTSPSPRSSRSPSP</sequence>
<proteinExistence type="predicted"/>
<evidence type="ECO:0000313" key="4">
    <source>
        <dbReference type="Proteomes" id="UP001159042"/>
    </source>
</evidence>
<evidence type="ECO:0000313" key="3">
    <source>
        <dbReference type="EMBL" id="KAJ8916049.1"/>
    </source>
</evidence>
<comment type="caution">
    <text evidence="3">The sequence shown here is derived from an EMBL/GenBank/DDBJ whole genome shotgun (WGS) entry which is preliminary data.</text>
</comment>
<dbReference type="PANTHER" id="PTHR21505">
    <property type="entry name" value="MADF DOMAIN-CONTAINING PROTEIN-RELATED"/>
    <property type="match status" value="1"/>
</dbReference>
<dbReference type="PROSITE" id="PS51029">
    <property type="entry name" value="MADF"/>
    <property type="match status" value="1"/>
</dbReference>
<feature type="domain" description="MADF" evidence="2">
    <location>
        <begin position="10"/>
        <end position="94"/>
    </location>
</feature>
<dbReference type="SMART" id="SM00595">
    <property type="entry name" value="MADF"/>
    <property type="match status" value="1"/>
</dbReference>
<protein>
    <recommendedName>
        <fullName evidence="2">MADF domain-containing protein</fullName>
    </recommendedName>
</protein>
<dbReference type="AlphaFoldDB" id="A0AAV8VQ05"/>
<dbReference type="InterPro" id="IPR006578">
    <property type="entry name" value="MADF-dom"/>
</dbReference>
<dbReference type="Proteomes" id="UP001159042">
    <property type="component" value="Unassembled WGS sequence"/>
</dbReference>
<gene>
    <name evidence="3" type="ORF">NQ315_010917</name>
</gene>
<name>A0AAV8VQ05_9CUCU</name>
<feature type="compositionally biased region" description="Polar residues" evidence="1">
    <location>
        <begin position="222"/>
        <end position="236"/>
    </location>
</feature>
<dbReference type="Pfam" id="PF10545">
    <property type="entry name" value="MADF_DNA_bdg"/>
    <property type="match status" value="1"/>
</dbReference>
<evidence type="ECO:0000256" key="1">
    <source>
        <dbReference type="SAM" id="MobiDB-lite"/>
    </source>
</evidence>
<keyword evidence="4" id="KW-1185">Reference proteome</keyword>
<organism evidence="3 4">
    <name type="scientific">Exocentrus adspersus</name>
    <dbReference type="NCBI Taxonomy" id="1586481"/>
    <lineage>
        <taxon>Eukaryota</taxon>
        <taxon>Metazoa</taxon>
        <taxon>Ecdysozoa</taxon>
        <taxon>Arthropoda</taxon>
        <taxon>Hexapoda</taxon>
        <taxon>Insecta</taxon>
        <taxon>Pterygota</taxon>
        <taxon>Neoptera</taxon>
        <taxon>Endopterygota</taxon>
        <taxon>Coleoptera</taxon>
        <taxon>Polyphaga</taxon>
        <taxon>Cucujiformia</taxon>
        <taxon>Chrysomeloidea</taxon>
        <taxon>Cerambycidae</taxon>
        <taxon>Lamiinae</taxon>
        <taxon>Acanthocinini</taxon>
        <taxon>Exocentrus</taxon>
    </lineage>
</organism>
<feature type="region of interest" description="Disordered" evidence="1">
    <location>
        <begin position="222"/>
        <end position="248"/>
    </location>
</feature>
<dbReference type="EMBL" id="JANEYG010000046">
    <property type="protein sequence ID" value="KAJ8916049.1"/>
    <property type="molecule type" value="Genomic_DNA"/>
</dbReference>
<reference evidence="3 4" key="1">
    <citation type="journal article" date="2023" name="Insect Mol. Biol.">
        <title>Genome sequencing provides insights into the evolution of gene families encoding plant cell wall-degrading enzymes in longhorned beetles.</title>
        <authorList>
            <person name="Shin N.R."/>
            <person name="Okamura Y."/>
            <person name="Kirsch R."/>
            <person name="Pauchet Y."/>
        </authorList>
    </citation>
    <scope>NUCLEOTIDE SEQUENCE [LARGE SCALE GENOMIC DNA]</scope>
    <source>
        <strain evidence="3">EAD_L_NR</strain>
    </source>
</reference>
<dbReference type="PANTHER" id="PTHR21505:SF8">
    <property type="entry name" value="DPT-YFP REPRESSOR BY OVEREXPRESSION, ISOFORM D-RELATED"/>
    <property type="match status" value="1"/>
</dbReference>
<accession>A0AAV8VQ05</accession>